<feature type="compositionally biased region" description="Low complexity" evidence="2">
    <location>
        <begin position="717"/>
        <end position="728"/>
    </location>
</feature>
<name>A0ABU5VQB7_9BACT</name>
<feature type="compositionally biased region" description="Low complexity" evidence="2">
    <location>
        <begin position="734"/>
        <end position="750"/>
    </location>
</feature>
<dbReference type="InterPro" id="IPR050921">
    <property type="entry name" value="T4SS_GSP_E_ATPase"/>
</dbReference>
<dbReference type="SMART" id="SM00382">
    <property type="entry name" value="AAA"/>
    <property type="match status" value="2"/>
</dbReference>
<dbReference type="InterPro" id="IPR003593">
    <property type="entry name" value="AAA+_ATPase"/>
</dbReference>
<evidence type="ECO:0000259" key="3">
    <source>
        <dbReference type="SMART" id="SM00382"/>
    </source>
</evidence>
<dbReference type="Gene3D" id="3.40.50.300">
    <property type="entry name" value="P-loop containing nucleotide triphosphate hydrolases"/>
    <property type="match status" value="2"/>
</dbReference>
<dbReference type="Pfam" id="PF00437">
    <property type="entry name" value="T2SSE"/>
    <property type="match status" value="1"/>
</dbReference>
<dbReference type="Pfam" id="PF01656">
    <property type="entry name" value="CbiA"/>
    <property type="match status" value="1"/>
</dbReference>
<evidence type="ECO:0000256" key="1">
    <source>
        <dbReference type="ARBA" id="ARBA00006611"/>
    </source>
</evidence>
<feature type="domain" description="AAA+ ATPase" evidence="3">
    <location>
        <begin position="2"/>
        <end position="149"/>
    </location>
</feature>
<dbReference type="PANTHER" id="PTHR30486:SF15">
    <property type="entry name" value="TYPE II_IV SECRETION SYSTEM ATPASE"/>
    <property type="match status" value="1"/>
</dbReference>
<dbReference type="InterPro" id="IPR027417">
    <property type="entry name" value="P-loop_NTPase"/>
</dbReference>
<dbReference type="InterPro" id="IPR002586">
    <property type="entry name" value="CobQ/CobB/MinD/ParA_Nub-bd_dom"/>
</dbReference>
<dbReference type="RefSeq" id="WP_323574047.1">
    <property type="nucleotide sequence ID" value="NZ_JAYGJQ010000001.1"/>
</dbReference>
<gene>
    <name evidence="4" type="ORF">SHI21_00230</name>
</gene>
<sequence length="750" mass="81379">MAGHIISIIGGKGGLGKSQVAANLAFAYAIEGKVKTLLLDFDQKASGDQDFITGMKGKKNIKELAEFKGAIDPNSIQQFVNMNQNVYYIGMPNDQTASDGIEVEALGRTLKAVTNIYPITIIDAGNELTPLAIKALEFSTLIFVIVTPDILALNQTKRLYSDLVTMMFPKDMIQFVINQAQQGHPVTNDVIAKTLGKPAFSVIPRDDQTCTLALNQKKPVMLVARNSAFAKGVVDTVRRLNEKSILRALEKLNKPSDVGQKKVEGGAGGVAGAEGGGPVKGGKSPWTELKSRIHRALVEEMDLKKSDDNDPKAVIILKEQTKKIVVELLGKEDTKSILATREDMNQIVKEILDEALGLGPLEDLLRDKTISEVMVVGPYKIYYEQSGKIKLSEVTFTNDRQVLNVIERIVAPIGRRIDEKTPYVDARLKDGSRVHAIIPPSSIDGCTITIRKFPDKRLTYKDLVKYGSMTESMADFLRIAVEAHRNIIVSGGTGSGKTTLINVLGGFIQSNERIITCEDSAELNFPQEHIVRLETRPPSLEGDGAIDIRCLVKQTLRMRPDRIVVGECRGGETLDMLQAMGTGHDGSMTTVHSNNPRECIGRLETLVQYAGTSISARAIKEMIASAVHMIIQQSRLDDGSRRVMYITEIGGLQGDTVILQDIFLFVQKEIDKGGKILGEFQATGFIPKFIEVLERKGYNVPRGIFSNRPPGAPTPAPASSAPAAAAPAAPRPASPGGSAPAGGVKPPVKK</sequence>
<dbReference type="InterPro" id="IPR001482">
    <property type="entry name" value="T2SS/T4SS_dom"/>
</dbReference>
<dbReference type="EMBL" id="JAYGJQ010000001">
    <property type="protein sequence ID" value="MEA9354608.1"/>
    <property type="molecule type" value="Genomic_DNA"/>
</dbReference>
<dbReference type="Proteomes" id="UP001302274">
    <property type="component" value="Unassembled WGS sequence"/>
</dbReference>
<organism evidence="4 5">
    <name type="scientific">Bacteriovorax antarcticus</name>
    <dbReference type="NCBI Taxonomy" id="3088717"/>
    <lineage>
        <taxon>Bacteria</taxon>
        <taxon>Pseudomonadati</taxon>
        <taxon>Bdellovibrionota</taxon>
        <taxon>Bacteriovoracia</taxon>
        <taxon>Bacteriovoracales</taxon>
        <taxon>Bacteriovoracaceae</taxon>
        <taxon>Bacteriovorax</taxon>
    </lineage>
</organism>
<dbReference type="SUPFAM" id="SSF52540">
    <property type="entry name" value="P-loop containing nucleoside triphosphate hydrolases"/>
    <property type="match status" value="2"/>
</dbReference>
<feature type="domain" description="AAA+ ATPase" evidence="3">
    <location>
        <begin position="483"/>
        <end position="697"/>
    </location>
</feature>
<evidence type="ECO:0000313" key="5">
    <source>
        <dbReference type="Proteomes" id="UP001302274"/>
    </source>
</evidence>
<feature type="region of interest" description="Disordered" evidence="2">
    <location>
        <begin position="704"/>
        <end position="750"/>
    </location>
</feature>
<comment type="caution">
    <text evidence="4">The sequence shown here is derived from an EMBL/GenBank/DDBJ whole genome shotgun (WGS) entry which is preliminary data.</text>
</comment>
<dbReference type="PANTHER" id="PTHR30486">
    <property type="entry name" value="TWITCHING MOTILITY PROTEIN PILT"/>
    <property type="match status" value="1"/>
</dbReference>
<dbReference type="CDD" id="cd01130">
    <property type="entry name" value="VirB11-like_ATPase"/>
    <property type="match status" value="1"/>
</dbReference>
<proteinExistence type="inferred from homology"/>
<comment type="similarity">
    <text evidence="1">Belongs to the GSP E family.</text>
</comment>
<feature type="region of interest" description="Disordered" evidence="2">
    <location>
        <begin position="257"/>
        <end position="285"/>
    </location>
</feature>
<dbReference type="Gene3D" id="3.30.450.380">
    <property type="match status" value="1"/>
</dbReference>
<keyword evidence="5" id="KW-1185">Reference proteome</keyword>
<accession>A0ABU5VQB7</accession>
<reference evidence="4 5" key="1">
    <citation type="submission" date="2023-11" db="EMBL/GenBank/DDBJ databases">
        <title>A Novel Polar Bacteriovorax (B. antarcticus) Isolated from the Biocrust in Antarctica.</title>
        <authorList>
            <person name="Mun W."/>
            <person name="Choi S.Y."/>
            <person name="Mitchell R.J."/>
        </authorList>
    </citation>
    <scope>NUCLEOTIDE SEQUENCE [LARGE SCALE GENOMIC DNA]</scope>
    <source>
        <strain evidence="4 5">PP10</strain>
    </source>
</reference>
<protein>
    <submittedName>
        <fullName evidence="4">ATPase, T2SS/T4P/T4SS family</fullName>
    </submittedName>
</protein>
<evidence type="ECO:0000313" key="4">
    <source>
        <dbReference type="EMBL" id="MEA9354608.1"/>
    </source>
</evidence>
<feature type="compositionally biased region" description="Gly residues" evidence="2">
    <location>
        <begin position="265"/>
        <end position="280"/>
    </location>
</feature>
<evidence type="ECO:0000256" key="2">
    <source>
        <dbReference type="SAM" id="MobiDB-lite"/>
    </source>
</evidence>